<feature type="compositionally biased region" description="Basic and acidic residues" evidence="1">
    <location>
        <begin position="105"/>
        <end position="122"/>
    </location>
</feature>
<dbReference type="Proteomes" id="UP001219518">
    <property type="component" value="Unassembled WGS sequence"/>
</dbReference>
<proteinExistence type="predicted"/>
<gene>
    <name evidence="2" type="ORF">KUF71_017193</name>
</gene>
<keyword evidence="3" id="KW-1185">Reference proteome</keyword>
<protein>
    <submittedName>
        <fullName evidence="2">ATP-dependent helicase/nuclease subunit A</fullName>
    </submittedName>
</protein>
<dbReference type="AlphaFoldDB" id="A0AAE1LVC0"/>
<organism evidence="2 3">
    <name type="scientific">Frankliniella fusca</name>
    <dbReference type="NCBI Taxonomy" id="407009"/>
    <lineage>
        <taxon>Eukaryota</taxon>
        <taxon>Metazoa</taxon>
        <taxon>Ecdysozoa</taxon>
        <taxon>Arthropoda</taxon>
        <taxon>Hexapoda</taxon>
        <taxon>Insecta</taxon>
        <taxon>Pterygota</taxon>
        <taxon>Neoptera</taxon>
        <taxon>Paraneoptera</taxon>
        <taxon>Thysanoptera</taxon>
        <taxon>Terebrantia</taxon>
        <taxon>Thripoidea</taxon>
        <taxon>Thripidae</taxon>
        <taxon>Frankliniella</taxon>
    </lineage>
</organism>
<comment type="caution">
    <text evidence="2">The sequence shown here is derived from an EMBL/GenBank/DDBJ whole genome shotgun (WGS) entry which is preliminary data.</text>
</comment>
<evidence type="ECO:0000313" key="3">
    <source>
        <dbReference type="Proteomes" id="UP001219518"/>
    </source>
</evidence>
<keyword evidence="2" id="KW-0347">Helicase</keyword>
<keyword evidence="2" id="KW-0547">Nucleotide-binding</keyword>
<reference evidence="2" key="1">
    <citation type="submission" date="2021-07" db="EMBL/GenBank/DDBJ databases">
        <authorList>
            <person name="Catto M.A."/>
            <person name="Jacobson A."/>
            <person name="Kennedy G."/>
            <person name="Labadie P."/>
            <person name="Hunt B.G."/>
            <person name="Srinivasan R."/>
        </authorList>
    </citation>
    <scope>NUCLEOTIDE SEQUENCE</scope>
    <source>
        <strain evidence="2">PL_HMW_Pooled</strain>
        <tissue evidence="2">Head</tissue>
    </source>
</reference>
<keyword evidence="2" id="KW-0378">Hydrolase</keyword>
<name>A0AAE1LVC0_9NEOP</name>
<sequence length="245" mass="27060">DKYVKSWTYNRAEGSIVVELTSPHIAENFMKLDSMKFLNHTIQPEIDSSIIYAEMTQISPSSCDEMKGGVGSKSPFDDNVNGRAGSKSPLDKVKGRLVNKSPFDMVKDRAGSESPFDDHGNDSDYMPDFNDADISGDEILKSPPKKRLDHKSTPVKPAPAVRSCKDNEGKSRKSLNSFFDNMSVVSKLGKKVTVSELPIHFNENILLYVLNNCLYDVNYCDRTIKPAISCKKDGPSSAIVEVGLS</sequence>
<accession>A0AAE1LVC0</accession>
<feature type="region of interest" description="Disordered" evidence="1">
    <location>
        <begin position="141"/>
        <end position="169"/>
    </location>
</feature>
<evidence type="ECO:0000313" key="2">
    <source>
        <dbReference type="EMBL" id="KAK3933005.1"/>
    </source>
</evidence>
<evidence type="ECO:0000256" key="1">
    <source>
        <dbReference type="SAM" id="MobiDB-lite"/>
    </source>
</evidence>
<dbReference type="GO" id="GO:0004386">
    <property type="term" value="F:helicase activity"/>
    <property type="evidence" value="ECO:0007669"/>
    <property type="project" value="UniProtKB-KW"/>
</dbReference>
<keyword evidence="2" id="KW-0067">ATP-binding</keyword>
<feature type="region of interest" description="Disordered" evidence="1">
    <location>
        <begin position="63"/>
        <end position="127"/>
    </location>
</feature>
<reference evidence="2" key="2">
    <citation type="journal article" date="2023" name="BMC Genomics">
        <title>Pest status, molecular evolution, and epigenetic factors derived from the genome assembly of Frankliniella fusca, a thysanopteran phytovirus vector.</title>
        <authorList>
            <person name="Catto M.A."/>
            <person name="Labadie P.E."/>
            <person name="Jacobson A.L."/>
            <person name="Kennedy G.G."/>
            <person name="Srinivasan R."/>
            <person name="Hunt B.G."/>
        </authorList>
    </citation>
    <scope>NUCLEOTIDE SEQUENCE</scope>
    <source>
        <strain evidence="2">PL_HMW_Pooled</strain>
    </source>
</reference>
<feature type="non-terminal residue" evidence="2">
    <location>
        <position position="1"/>
    </location>
</feature>
<dbReference type="EMBL" id="JAHWGI010001442">
    <property type="protein sequence ID" value="KAK3933005.1"/>
    <property type="molecule type" value="Genomic_DNA"/>
</dbReference>